<keyword evidence="4" id="KW-1185">Reference proteome</keyword>
<dbReference type="EMBL" id="SORI01000012">
    <property type="protein sequence ID" value="TDY59563.1"/>
    <property type="molecule type" value="Genomic_DNA"/>
</dbReference>
<comment type="similarity">
    <text evidence="1">Belongs to the LDH2/MDH2 oxidoreductase family.</text>
</comment>
<dbReference type="InterPro" id="IPR043143">
    <property type="entry name" value="Mal/L-sulf/L-lact_DH-like_NADP"/>
</dbReference>
<dbReference type="InterPro" id="IPR003767">
    <property type="entry name" value="Malate/L-lactate_DH-like"/>
</dbReference>
<dbReference type="PANTHER" id="PTHR11091:SF0">
    <property type="entry name" value="MALATE DEHYDROGENASE"/>
    <property type="match status" value="1"/>
</dbReference>
<dbReference type="AlphaFoldDB" id="A0A4R8M305"/>
<dbReference type="PANTHER" id="PTHR11091">
    <property type="entry name" value="OXIDOREDUCTASE-RELATED"/>
    <property type="match status" value="1"/>
</dbReference>
<dbReference type="Proteomes" id="UP000295066">
    <property type="component" value="Unassembled WGS sequence"/>
</dbReference>
<dbReference type="Pfam" id="PF02615">
    <property type="entry name" value="Ldh_2"/>
    <property type="match status" value="1"/>
</dbReference>
<organism evidence="3 4">
    <name type="scientific">Aminivibrio pyruvatiphilus</name>
    <dbReference type="NCBI Taxonomy" id="1005740"/>
    <lineage>
        <taxon>Bacteria</taxon>
        <taxon>Thermotogati</taxon>
        <taxon>Synergistota</taxon>
        <taxon>Synergistia</taxon>
        <taxon>Synergistales</taxon>
        <taxon>Aminobacteriaceae</taxon>
        <taxon>Aminivibrio</taxon>
    </lineage>
</organism>
<dbReference type="Gene3D" id="1.10.1530.10">
    <property type="match status" value="1"/>
</dbReference>
<dbReference type="GO" id="GO:0016491">
    <property type="term" value="F:oxidoreductase activity"/>
    <property type="evidence" value="ECO:0007669"/>
    <property type="project" value="UniProtKB-KW"/>
</dbReference>
<proteinExistence type="inferred from homology"/>
<evidence type="ECO:0000313" key="4">
    <source>
        <dbReference type="Proteomes" id="UP000295066"/>
    </source>
</evidence>
<name>A0A4R8M305_9BACT</name>
<protein>
    <submittedName>
        <fullName evidence="3">LDH2 family malate/lactate/ureidoglycolate dehydrogenase</fullName>
    </submittedName>
</protein>
<dbReference type="InterPro" id="IPR036111">
    <property type="entry name" value="Mal/L-sulfo/L-lacto_DH-like_sf"/>
</dbReference>
<keyword evidence="2" id="KW-0560">Oxidoreductase</keyword>
<accession>A0A4R8M305</accession>
<evidence type="ECO:0000256" key="2">
    <source>
        <dbReference type="ARBA" id="ARBA00023002"/>
    </source>
</evidence>
<comment type="caution">
    <text evidence="3">The sequence shown here is derived from an EMBL/GenBank/DDBJ whole genome shotgun (WGS) entry which is preliminary data.</text>
</comment>
<dbReference type="OrthoDB" id="9769447at2"/>
<dbReference type="Gene3D" id="3.30.1370.60">
    <property type="entry name" value="Hypothetical oxidoreductase yiak, domain 2"/>
    <property type="match status" value="1"/>
</dbReference>
<dbReference type="InterPro" id="IPR043144">
    <property type="entry name" value="Mal/L-sulf/L-lact_DH-like_ah"/>
</dbReference>
<reference evidence="3 4" key="1">
    <citation type="submission" date="2019-03" db="EMBL/GenBank/DDBJ databases">
        <title>Genomic Encyclopedia of Type Strains, Phase IV (KMG-IV): sequencing the most valuable type-strain genomes for metagenomic binning, comparative biology and taxonomic classification.</title>
        <authorList>
            <person name="Goeker M."/>
        </authorList>
    </citation>
    <scope>NUCLEOTIDE SEQUENCE [LARGE SCALE GENOMIC DNA]</scope>
    <source>
        <strain evidence="3 4">DSM 25964</strain>
    </source>
</reference>
<evidence type="ECO:0000313" key="3">
    <source>
        <dbReference type="EMBL" id="TDY59563.1"/>
    </source>
</evidence>
<gene>
    <name evidence="3" type="ORF">C8D99_11272</name>
</gene>
<dbReference type="SUPFAM" id="SSF89733">
    <property type="entry name" value="L-sulfolactate dehydrogenase-like"/>
    <property type="match status" value="1"/>
</dbReference>
<evidence type="ECO:0000256" key="1">
    <source>
        <dbReference type="ARBA" id="ARBA00006056"/>
    </source>
</evidence>
<sequence length="360" mass="38459">MAHTPAPDGVFLPAENLRSFMERILAALGLPEEDAKITGDVLIEADLRGIDSHGIGRLSIYVERLLSGKQNPHAPLTVVSEAPGTALLDGGAGMGQVIALRAMELAIRKAKETGISGVAVRNSSHFGFAGYFPLMAVSEGMIGMAFTNARPSICPTFGTEPMLGTNPIAFAAPTDMDFPFLFDAATSIIQRGTVELYDRLHVQLPEKLVIGPSGESLLEPDLILEEMLKGSAALLPLGGIGEEGGGYKGYGLAIMVELLSAALQNGPYLKHVTGVGMGHFFLAIDISKFLPVSTFRKIAGSILRDLQNSRKEPGHDRIFVSGEKEHLTRLERLKTGIPLPPDFLEKLRQMAAQVGVGPLQ</sequence>